<dbReference type="PROSITE" id="PS51063">
    <property type="entry name" value="HTH_CRP_2"/>
    <property type="match status" value="1"/>
</dbReference>
<dbReference type="Proteomes" id="UP000198666">
    <property type="component" value="Unassembled WGS sequence"/>
</dbReference>
<evidence type="ECO:0000256" key="1">
    <source>
        <dbReference type="ARBA" id="ARBA00023015"/>
    </source>
</evidence>
<dbReference type="Gene3D" id="2.60.120.10">
    <property type="entry name" value="Jelly Rolls"/>
    <property type="match status" value="1"/>
</dbReference>
<evidence type="ECO:0000256" key="2">
    <source>
        <dbReference type="ARBA" id="ARBA00023125"/>
    </source>
</evidence>
<keyword evidence="2" id="KW-0238">DNA-binding</keyword>
<reference evidence="8" key="1">
    <citation type="submission" date="2016-10" db="EMBL/GenBank/DDBJ databases">
        <authorList>
            <person name="Varghese N."/>
            <person name="Submissions S."/>
        </authorList>
    </citation>
    <scope>NUCLEOTIDE SEQUENCE [LARGE SCALE GENOMIC DNA]</scope>
    <source>
        <strain evidence="8">DSM 21620</strain>
    </source>
</reference>
<dbReference type="SMART" id="SM00419">
    <property type="entry name" value="HTH_CRP"/>
    <property type="match status" value="1"/>
</dbReference>
<dbReference type="InterPro" id="IPR014710">
    <property type="entry name" value="RmlC-like_jellyroll"/>
</dbReference>
<dbReference type="SMART" id="SM00100">
    <property type="entry name" value="cNMP"/>
    <property type="match status" value="1"/>
</dbReference>
<sequence>MQANILHQPNNEGYRISSELRGLLHSLGTERKIEKDTYLFHEGDTADEIYILKSGLIQINKLTADGKEMILRICRKEDIMGELTLFGDQPTYLLSSLVLESGEVFVIKKHVLEEALMTNGHLTFEYLKWVNNHMRKFQSKIRDLLLNGKKGALYSTLIRLANSYGTQTESGIRINLVMTNQELAKFCAATRESVNRMLADLRKQGVIQMTSSHHIVITDMHYLKQQIACENCPLEICNIN</sequence>
<dbReference type="GO" id="GO:0003700">
    <property type="term" value="F:DNA-binding transcription factor activity"/>
    <property type="evidence" value="ECO:0007669"/>
    <property type="project" value="InterPro"/>
</dbReference>
<dbReference type="InterPro" id="IPR050397">
    <property type="entry name" value="Env_Response_Regulators"/>
</dbReference>
<keyword evidence="8" id="KW-1185">Reference proteome</keyword>
<dbReference type="PROSITE" id="PS00042">
    <property type="entry name" value="HTH_CRP_1"/>
    <property type="match status" value="1"/>
</dbReference>
<dbReference type="Pfam" id="PF13545">
    <property type="entry name" value="HTH_Crp_2"/>
    <property type="match status" value="1"/>
</dbReference>
<dbReference type="PRINTS" id="PR00034">
    <property type="entry name" value="HTHCRP"/>
</dbReference>
<dbReference type="InterPro" id="IPR000595">
    <property type="entry name" value="cNMP-bd_dom"/>
</dbReference>
<feature type="domain" description="Cyclic nucleotide-binding" evidence="5">
    <location>
        <begin position="18"/>
        <end position="90"/>
    </location>
</feature>
<dbReference type="CDD" id="cd00092">
    <property type="entry name" value="HTH_CRP"/>
    <property type="match status" value="1"/>
</dbReference>
<evidence type="ECO:0000259" key="6">
    <source>
        <dbReference type="PROSITE" id="PS51063"/>
    </source>
</evidence>
<gene>
    <name evidence="7" type="ORF">SAMN05421663_108161</name>
</gene>
<organism evidence="7 8">
    <name type="scientific">Terribacillus halophilus</name>
    <dbReference type="NCBI Taxonomy" id="361279"/>
    <lineage>
        <taxon>Bacteria</taxon>
        <taxon>Bacillati</taxon>
        <taxon>Bacillota</taxon>
        <taxon>Bacilli</taxon>
        <taxon>Bacillales</taxon>
        <taxon>Bacillaceae</taxon>
        <taxon>Terribacillus</taxon>
    </lineage>
</organism>
<dbReference type="GO" id="GO:0003677">
    <property type="term" value="F:DNA binding"/>
    <property type="evidence" value="ECO:0007669"/>
    <property type="project" value="UniProtKB-KW"/>
</dbReference>
<evidence type="ECO:0000259" key="5">
    <source>
        <dbReference type="PROSITE" id="PS50042"/>
    </source>
</evidence>
<dbReference type="InterPro" id="IPR036390">
    <property type="entry name" value="WH_DNA-bd_sf"/>
</dbReference>
<dbReference type="InterPro" id="IPR036388">
    <property type="entry name" value="WH-like_DNA-bd_sf"/>
</dbReference>
<evidence type="ECO:0000313" key="8">
    <source>
        <dbReference type="Proteomes" id="UP000198666"/>
    </source>
</evidence>
<dbReference type="InterPro" id="IPR012318">
    <property type="entry name" value="HTH_CRP"/>
</dbReference>
<dbReference type="RefSeq" id="WP_425288308.1">
    <property type="nucleotide sequence ID" value="NZ_FMZB01000008.1"/>
</dbReference>
<dbReference type="SUPFAM" id="SSF51206">
    <property type="entry name" value="cAMP-binding domain-like"/>
    <property type="match status" value="1"/>
</dbReference>
<dbReference type="InterPro" id="IPR018490">
    <property type="entry name" value="cNMP-bd_dom_sf"/>
</dbReference>
<keyword evidence="1" id="KW-0805">Transcription regulation</keyword>
<dbReference type="GO" id="GO:0005829">
    <property type="term" value="C:cytosol"/>
    <property type="evidence" value="ECO:0007669"/>
    <property type="project" value="TreeGrafter"/>
</dbReference>
<evidence type="ECO:0000256" key="4">
    <source>
        <dbReference type="ARBA" id="ARBA00023163"/>
    </source>
</evidence>
<evidence type="ECO:0000313" key="7">
    <source>
        <dbReference type="EMBL" id="SDD27982.1"/>
    </source>
</evidence>
<dbReference type="InterPro" id="IPR018335">
    <property type="entry name" value="Tscrpt_reg_HTH_Crp-type_CS"/>
</dbReference>
<dbReference type="PROSITE" id="PS50042">
    <property type="entry name" value="CNMP_BINDING_3"/>
    <property type="match status" value="1"/>
</dbReference>
<dbReference type="Gene3D" id="1.10.10.10">
    <property type="entry name" value="Winged helix-like DNA-binding domain superfamily/Winged helix DNA-binding domain"/>
    <property type="match status" value="1"/>
</dbReference>
<dbReference type="CDD" id="cd00038">
    <property type="entry name" value="CAP_ED"/>
    <property type="match status" value="1"/>
</dbReference>
<dbReference type="EMBL" id="FMZB01000008">
    <property type="protein sequence ID" value="SDD27982.1"/>
    <property type="molecule type" value="Genomic_DNA"/>
</dbReference>
<dbReference type="SUPFAM" id="SSF46785">
    <property type="entry name" value="Winged helix' DNA-binding domain"/>
    <property type="match status" value="1"/>
</dbReference>
<proteinExistence type="predicted"/>
<dbReference type="PANTHER" id="PTHR24567">
    <property type="entry name" value="CRP FAMILY TRANSCRIPTIONAL REGULATORY PROTEIN"/>
    <property type="match status" value="1"/>
</dbReference>
<dbReference type="AlphaFoldDB" id="A0A1G6TFQ0"/>
<accession>A0A1G6TFQ0</accession>
<protein>
    <submittedName>
        <fullName evidence="7">CRP/FNR family transcriptional regulator, anaerobic regulatory protein</fullName>
    </submittedName>
</protein>
<name>A0A1G6TFQ0_9BACI</name>
<dbReference type="PANTHER" id="PTHR24567:SF74">
    <property type="entry name" value="HTH-TYPE TRANSCRIPTIONAL REGULATOR ARCR"/>
    <property type="match status" value="1"/>
</dbReference>
<dbReference type="STRING" id="361279.SAMN05421663_108161"/>
<evidence type="ECO:0000256" key="3">
    <source>
        <dbReference type="ARBA" id="ARBA00023159"/>
    </source>
</evidence>
<feature type="domain" description="HTH crp-type" evidence="6">
    <location>
        <begin position="147"/>
        <end position="221"/>
    </location>
</feature>
<dbReference type="Pfam" id="PF00027">
    <property type="entry name" value="cNMP_binding"/>
    <property type="match status" value="1"/>
</dbReference>
<keyword evidence="3" id="KW-0010">Activator</keyword>
<keyword evidence="4" id="KW-0804">Transcription</keyword>